<comment type="caution">
    <text evidence="2">The sequence shown here is derived from an EMBL/GenBank/DDBJ whole genome shotgun (WGS) entry which is preliminary data.</text>
</comment>
<sequence length="130" mass="15106">MKGVEAMKVNAVNNVLGAAIKQQADRKAYDRYCKKLLSNKQILAYFFKEYVEEFSDIPLKDIAKYLGNPNQEYVENLNLEDESILGSVIRFDTLFEVRMPKSKRLELFNIEAQMSDYPRIFDIEKSALLL</sequence>
<proteinExistence type="predicted"/>
<dbReference type="Proteomes" id="UP000284868">
    <property type="component" value="Unassembled WGS sequence"/>
</dbReference>
<evidence type="ECO:0000313" key="1">
    <source>
        <dbReference type="EMBL" id="MBS4883590.1"/>
    </source>
</evidence>
<evidence type="ECO:0000313" key="3">
    <source>
        <dbReference type="Proteomes" id="UP000284868"/>
    </source>
</evidence>
<protein>
    <recommendedName>
        <fullName evidence="4">Transposase</fullName>
    </recommendedName>
</protein>
<keyword evidence="3" id="KW-1185">Reference proteome</keyword>
<dbReference type="EMBL" id="JAGZMZ010000004">
    <property type="protein sequence ID" value="MBS4883590.1"/>
    <property type="molecule type" value="Genomic_DNA"/>
</dbReference>
<dbReference type="Proteomes" id="UP000753219">
    <property type="component" value="Unassembled WGS sequence"/>
</dbReference>
<evidence type="ECO:0000313" key="2">
    <source>
        <dbReference type="EMBL" id="RHM08495.1"/>
    </source>
</evidence>
<dbReference type="EMBL" id="QRPK01000048">
    <property type="protein sequence ID" value="RHM08495.1"/>
    <property type="molecule type" value="Genomic_DNA"/>
</dbReference>
<reference evidence="2 3" key="1">
    <citation type="submission" date="2018-08" db="EMBL/GenBank/DDBJ databases">
        <title>A genome reference for cultivated species of the human gut microbiota.</title>
        <authorList>
            <person name="Zou Y."/>
            <person name="Xue W."/>
            <person name="Luo G."/>
        </authorList>
    </citation>
    <scope>NUCLEOTIDE SEQUENCE [LARGE SCALE GENOMIC DNA]</scope>
    <source>
        <strain evidence="2 3">AF35-6BH</strain>
    </source>
</reference>
<gene>
    <name evidence="2" type="ORF">DWZ83_08155</name>
    <name evidence="1" type="ORF">KHZ85_02370</name>
</gene>
<dbReference type="AlphaFoldDB" id="A0A415P6Z8"/>
<dbReference type="OrthoDB" id="1663583at2"/>
<evidence type="ECO:0008006" key="4">
    <source>
        <dbReference type="Google" id="ProtNLM"/>
    </source>
</evidence>
<reference evidence="1" key="2">
    <citation type="submission" date="2021-02" db="EMBL/GenBank/DDBJ databases">
        <title>Infant gut strain persistence is associated with maternal origin, phylogeny, and functional potential including surface adhesion and iron acquisition.</title>
        <authorList>
            <person name="Lou Y.C."/>
        </authorList>
    </citation>
    <scope>NUCLEOTIDE SEQUENCE</scope>
    <source>
        <strain evidence="1">L3_108_103G1_dasL3_108_103G1_concoct_2</strain>
    </source>
</reference>
<accession>A0A415P6Z8</accession>
<organism evidence="2 3">
    <name type="scientific">Amedibacillus dolichus</name>
    <dbReference type="NCBI Taxonomy" id="31971"/>
    <lineage>
        <taxon>Bacteria</taxon>
        <taxon>Bacillati</taxon>
        <taxon>Bacillota</taxon>
        <taxon>Erysipelotrichia</taxon>
        <taxon>Erysipelotrichales</taxon>
        <taxon>Erysipelotrichaceae</taxon>
        <taxon>Amedibacillus</taxon>
    </lineage>
</organism>
<name>A0A415P6Z8_9FIRM</name>